<evidence type="ECO:0000313" key="2">
    <source>
        <dbReference type="Proteomes" id="UP000004995"/>
    </source>
</evidence>
<evidence type="ECO:0000313" key="1">
    <source>
        <dbReference type="EnsemblPlants" id="KQL28140"/>
    </source>
</evidence>
<accession>K3YXJ9</accession>
<dbReference type="Gramene" id="KQL28140">
    <property type="protein sequence ID" value="KQL28140"/>
    <property type="gene ID" value="SETIT_018995mg"/>
</dbReference>
<keyword evidence="2" id="KW-1185">Reference proteome</keyword>
<dbReference type="Proteomes" id="UP000004995">
    <property type="component" value="Unassembled WGS sequence"/>
</dbReference>
<reference evidence="1" key="2">
    <citation type="submission" date="2018-08" db="UniProtKB">
        <authorList>
            <consortium name="EnsemblPlants"/>
        </authorList>
    </citation>
    <scope>IDENTIFICATION</scope>
    <source>
        <strain evidence="1">Yugu1</strain>
    </source>
</reference>
<reference evidence="2" key="1">
    <citation type="journal article" date="2012" name="Nat. Biotechnol.">
        <title>Reference genome sequence of the model plant Setaria.</title>
        <authorList>
            <person name="Bennetzen J.L."/>
            <person name="Schmutz J."/>
            <person name="Wang H."/>
            <person name="Percifield R."/>
            <person name="Hawkins J."/>
            <person name="Pontaroli A.C."/>
            <person name="Estep M."/>
            <person name="Feng L."/>
            <person name="Vaughn J.N."/>
            <person name="Grimwood J."/>
            <person name="Jenkins J."/>
            <person name="Barry K."/>
            <person name="Lindquist E."/>
            <person name="Hellsten U."/>
            <person name="Deshpande S."/>
            <person name="Wang X."/>
            <person name="Wu X."/>
            <person name="Mitros T."/>
            <person name="Triplett J."/>
            <person name="Yang X."/>
            <person name="Ye C.Y."/>
            <person name="Mauro-Herrera M."/>
            <person name="Wang L."/>
            <person name="Li P."/>
            <person name="Sharma M."/>
            <person name="Sharma R."/>
            <person name="Ronald P.C."/>
            <person name="Panaud O."/>
            <person name="Kellogg E.A."/>
            <person name="Brutnell T.P."/>
            <person name="Doust A.N."/>
            <person name="Tuskan G.A."/>
            <person name="Rokhsar D."/>
            <person name="Devos K.M."/>
        </authorList>
    </citation>
    <scope>NUCLEOTIDE SEQUENCE [LARGE SCALE GENOMIC DNA]</scope>
    <source>
        <strain evidence="2">cv. Yugu1</strain>
    </source>
</reference>
<name>K3YXJ9_SETIT</name>
<dbReference type="InParanoid" id="K3YXJ9"/>
<proteinExistence type="predicted"/>
<sequence length="59" mass="6700">MSVLNSTKYHEGPTKVGTVQMFKESIASLLEMKHHNIENPTKSKMIFSDCLPKKSFTTK</sequence>
<dbReference type="EnsemblPlants" id="KQL28140">
    <property type="protein sequence ID" value="KQL28140"/>
    <property type="gene ID" value="SETIT_018995mg"/>
</dbReference>
<dbReference type="HOGENOM" id="CLU_2965295_0_0_1"/>
<protein>
    <submittedName>
        <fullName evidence="1">Uncharacterized protein</fullName>
    </submittedName>
</protein>
<dbReference type="EMBL" id="AGNK02000046">
    <property type="status" value="NOT_ANNOTATED_CDS"/>
    <property type="molecule type" value="Genomic_DNA"/>
</dbReference>
<dbReference type="AlphaFoldDB" id="K3YXJ9"/>
<organism evidence="1 2">
    <name type="scientific">Setaria italica</name>
    <name type="common">Foxtail millet</name>
    <name type="synonym">Panicum italicum</name>
    <dbReference type="NCBI Taxonomy" id="4555"/>
    <lineage>
        <taxon>Eukaryota</taxon>
        <taxon>Viridiplantae</taxon>
        <taxon>Streptophyta</taxon>
        <taxon>Embryophyta</taxon>
        <taxon>Tracheophyta</taxon>
        <taxon>Spermatophyta</taxon>
        <taxon>Magnoliopsida</taxon>
        <taxon>Liliopsida</taxon>
        <taxon>Poales</taxon>
        <taxon>Poaceae</taxon>
        <taxon>PACMAD clade</taxon>
        <taxon>Panicoideae</taxon>
        <taxon>Panicodae</taxon>
        <taxon>Paniceae</taxon>
        <taxon>Cenchrinae</taxon>
        <taxon>Setaria</taxon>
    </lineage>
</organism>